<dbReference type="InterPro" id="IPR001064">
    <property type="entry name" value="Beta/gamma_crystallin"/>
</dbReference>
<evidence type="ECO:0000313" key="5">
    <source>
        <dbReference type="Proteomes" id="UP000838412"/>
    </source>
</evidence>
<keyword evidence="5" id="KW-1185">Reference proteome</keyword>
<evidence type="ECO:0000313" key="4">
    <source>
        <dbReference type="EMBL" id="CAH1250317.1"/>
    </source>
</evidence>
<evidence type="ECO:0000256" key="1">
    <source>
        <dbReference type="ARBA" id="ARBA00009646"/>
    </source>
</evidence>
<reference evidence="4" key="1">
    <citation type="submission" date="2022-01" db="EMBL/GenBank/DDBJ databases">
        <authorList>
            <person name="Braso-Vives M."/>
        </authorList>
    </citation>
    <scope>NUCLEOTIDE SEQUENCE</scope>
</reference>
<gene>
    <name evidence="4" type="primary">Hypp8843</name>
    <name evidence="4" type="ORF">BLAG_LOCUS11115</name>
</gene>
<feature type="domain" description="Beta/gamma crystallin 'Greek key'" evidence="3">
    <location>
        <begin position="22"/>
        <end position="65"/>
    </location>
</feature>
<dbReference type="Gene3D" id="2.60.20.10">
    <property type="entry name" value="Crystallins"/>
    <property type="match status" value="1"/>
</dbReference>
<keyword evidence="2" id="KW-0677">Repeat</keyword>
<dbReference type="OrthoDB" id="26589at2759"/>
<protein>
    <submittedName>
        <fullName evidence="4">Hypp8843 protein</fullName>
    </submittedName>
</protein>
<dbReference type="SUPFAM" id="SSF49695">
    <property type="entry name" value="gamma-Crystallin-like"/>
    <property type="match status" value="1"/>
</dbReference>
<dbReference type="EMBL" id="OV696703">
    <property type="protein sequence ID" value="CAH1250317.1"/>
    <property type="molecule type" value="Genomic_DNA"/>
</dbReference>
<organism evidence="4 5">
    <name type="scientific">Branchiostoma lanceolatum</name>
    <name type="common">Common lancelet</name>
    <name type="synonym">Amphioxus lanceolatum</name>
    <dbReference type="NCBI Taxonomy" id="7740"/>
    <lineage>
        <taxon>Eukaryota</taxon>
        <taxon>Metazoa</taxon>
        <taxon>Chordata</taxon>
        <taxon>Cephalochordata</taxon>
        <taxon>Leptocardii</taxon>
        <taxon>Amphioxiformes</taxon>
        <taxon>Branchiostomatidae</taxon>
        <taxon>Branchiostoma</taxon>
    </lineage>
</organism>
<evidence type="ECO:0000259" key="3">
    <source>
        <dbReference type="Pfam" id="PF00030"/>
    </source>
</evidence>
<dbReference type="InterPro" id="IPR011024">
    <property type="entry name" value="G_crystallin-like"/>
</dbReference>
<comment type="similarity">
    <text evidence="1">Belongs to the beta/gamma-crystallin family.</text>
</comment>
<dbReference type="AlphaFoldDB" id="A0A8K0EGR4"/>
<dbReference type="Proteomes" id="UP000838412">
    <property type="component" value="Chromosome 18"/>
</dbReference>
<accession>A0A8K0EGR4</accession>
<evidence type="ECO:0000256" key="2">
    <source>
        <dbReference type="ARBA" id="ARBA00022737"/>
    </source>
</evidence>
<name>A0A8K0EGR4_BRALA</name>
<proteinExistence type="inferred from homology"/>
<sequence>MAPSDSPRLPGYFGLNPPTVKQNTCNSVKVISGEWLLYNEPGFQGSCVQLPLAIEPVPYPTAESIGYNLIGHQDTPSKLEWGGRYAWQLYPTGDPDFGYPWHDNKPLIVYPGKDNDILDVRTIPGYNEDRPLKVVLVQPVYLPCPCPGKK</sequence>
<dbReference type="Pfam" id="PF00030">
    <property type="entry name" value="Crystall"/>
    <property type="match status" value="1"/>
</dbReference>